<feature type="region of interest" description="Disordered" evidence="1">
    <location>
        <begin position="267"/>
        <end position="319"/>
    </location>
</feature>
<sequence length="319" mass="34202">MTQPSLAHATAFGRMYSRSTSSSPQVPSITTVIGQEAKDLTGWAGHLAATELAGDPRLGGAVGSSSQLKTLAREASDAAARFREAAAARGDRVHAYAEQVARRELGLSHDADAALETLAEHAETAFADRFNEWWELYDVTPLAAEITVWNHTVGYAGTLDLVAEIGGRRCLIDFKTKGLDRRGRAKQLSESVVMQLVAGLQAEESLLDAEAGQWEPWAHGQDCVLLAVAISEAEVVPVQAVPEVLRQHWHKFWALRQVWEHSRSTTEAGRALRQIPPPPVDHAVTTPKDGATSTSEASQVKGYGPGPAGATVTDVTATD</sequence>
<organism evidence="2 3">
    <name type="scientific">Nesterenkonia aerolata</name>
    <dbReference type="NCBI Taxonomy" id="3074079"/>
    <lineage>
        <taxon>Bacteria</taxon>
        <taxon>Bacillati</taxon>
        <taxon>Actinomycetota</taxon>
        <taxon>Actinomycetes</taxon>
        <taxon>Micrococcales</taxon>
        <taxon>Micrococcaceae</taxon>
        <taxon>Nesterenkonia</taxon>
    </lineage>
</organism>
<evidence type="ECO:0000313" key="2">
    <source>
        <dbReference type="EMBL" id="MDR8018495.1"/>
    </source>
</evidence>
<dbReference type="Proteomes" id="UP001251870">
    <property type="component" value="Unassembled WGS sequence"/>
</dbReference>
<reference evidence="2 3" key="1">
    <citation type="submission" date="2023-09" db="EMBL/GenBank/DDBJ databases">
        <title>Description of three actinobacteria isolated from air of manufacturing shop in a pharmaceutical factory.</title>
        <authorList>
            <person name="Zhang D.-F."/>
        </authorList>
    </citation>
    <scope>NUCLEOTIDE SEQUENCE [LARGE SCALE GENOMIC DNA]</scope>
    <source>
        <strain evidence="2 3">LY-0111</strain>
    </source>
</reference>
<evidence type="ECO:0000313" key="3">
    <source>
        <dbReference type="Proteomes" id="UP001251870"/>
    </source>
</evidence>
<evidence type="ECO:0000256" key="1">
    <source>
        <dbReference type="SAM" id="MobiDB-lite"/>
    </source>
</evidence>
<comment type="caution">
    <text evidence="2">The sequence shown here is derived from an EMBL/GenBank/DDBJ whole genome shotgun (WGS) entry which is preliminary data.</text>
</comment>
<gene>
    <name evidence="2" type="ORF">RIL96_02780</name>
</gene>
<keyword evidence="3" id="KW-1185">Reference proteome</keyword>
<dbReference type="EMBL" id="JAVKGR010000002">
    <property type="protein sequence ID" value="MDR8018495.1"/>
    <property type="molecule type" value="Genomic_DNA"/>
</dbReference>
<protein>
    <submittedName>
        <fullName evidence="2">Cytochrome</fullName>
    </submittedName>
</protein>
<feature type="compositionally biased region" description="Low complexity" evidence="1">
    <location>
        <begin position="310"/>
        <end position="319"/>
    </location>
</feature>
<proteinExistence type="predicted"/>
<name>A0ABU2DQ51_9MICC</name>
<dbReference type="RefSeq" id="WP_310547488.1">
    <property type="nucleotide sequence ID" value="NZ_JAVKGR010000002.1"/>
</dbReference>
<accession>A0ABU2DQ51</accession>